<feature type="transmembrane region" description="Helical" evidence="2">
    <location>
        <begin position="21"/>
        <end position="45"/>
    </location>
</feature>
<dbReference type="Gene3D" id="2.30.42.10">
    <property type="match status" value="1"/>
</dbReference>
<comment type="caution">
    <text evidence="5">The sequence shown here is derived from an EMBL/GenBank/DDBJ whole genome shotgun (WGS) entry which is preliminary data.</text>
</comment>
<feature type="active site" evidence="1">
    <location>
        <position position="261"/>
    </location>
</feature>
<dbReference type="PROSITE" id="PS50106">
    <property type="entry name" value="PDZ"/>
    <property type="match status" value="1"/>
</dbReference>
<keyword evidence="1" id="KW-0720">Serine protease</keyword>
<dbReference type="GO" id="GO:0004252">
    <property type="term" value="F:serine-type endopeptidase activity"/>
    <property type="evidence" value="ECO:0007669"/>
    <property type="project" value="UniProtKB-UniRule"/>
</dbReference>
<evidence type="ECO:0000259" key="4">
    <source>
        <dbReference type="PROSITE" id="PS51786"/>
    </source>
</evidence>
<reference evidence="5 6" key="1">
    <citation type="submission" date="2019-06" db="EMBL/GenBank/DDBJ databases">
        <title>Sequencing the genomes of 1000 actinobacteria strains.</title>
        <authorList>
            <person name="Klenk H.-P."/>
        </authorList>
    </citation>
    <scope>NUCLEOTIDE SEQUENCE [LARGE SCALE GENOMIC DNA]</scope>
    <source>
        <strain evidence="5 6">DSM 26477</strain>
    </source>
</reference>
<feature type="active site" evidence="1">
    <location>
        <position position="306"/>
    </location>
</feature>
<keyword evidence="2" id="KW-0812">Transmembrane</keyword>
<comment type="similarity">
    <text evidence="1">Belongs to the peptidase S16 family.</text>
</comment>
<dbReference type="SUPFAM" id="SSF50156">
    <property type="entry name" value="PDZ domain-like"/>
    <property type="match status" value="1"/>
</dbReference>
<evidence type="ECO:0000256" key="1">
    <source>
        <dbReference type="PROSITE-ProRule" id="PRU01122"/>
    </source>
</evidence>
<evidence type="ECO:0000259" key="3">
    <source>
        <dbReference type="PROSITE" id="PS50106"/>
    </source>
</evidence>
<comment type="catalytic activity">
    <reaction evidence="1">
        <text>Hydrolysis of proteins in presence of ATP.</text>
        <dbReference type="EC" id="3.4.21.53"/>
    </reaction>
</comment>
<keyword evidence="6" id="KW-1185">Reference proteome</keyword>
<dbReference type="SMART" id="SM00228">
    <property type="entry name" value="PDZ"/>
    <property type="match status" value="1"/>
</dbReference>
<feature type="domain" description="PDZ" evidence="3">
    <location>
        <begin position="133"/>
        <end position="215"/>
    </location>
</feature>
<dbReference type="PROSITE" id="PS51786">
    <property type="entry name" value="LON_PROTEOLYTIC"/>
    <property type="match status" value="1"/>
</dbReference>
<keyword evidence="2" id="KW-0472">Membrane</keyword>
<dbReference type="InterPro" id="IPR014721">
    <property type="entry name" value="Ribsml_uS5_D2-typ_fold_subgr"/>
</dbReference>
<evidence type="ECO:0000256" key="2">
    <source>
        <dbReference type="SAM" id="Phobius"/>
    </source>
</evidence>
<dbReference type="AlphaFoldDB" id="A0A542YHB1"/>
<dbReference type="InterPro" id="IPR027065">
    <property type="entry name" value="Lon_Prtase"/>
</dbReference>
<dbReference type="InterPro" id="IPR020568">
    <property type="entry name" value="Ribosomal_Su5_D2-typ_SF"/>
</dbReference>
<dbReference type="Pfam" id="PF05362">
    <property type="entry name" value="Lon_C"/>
    <property type="match status" value="1"/>
</dbReference>
<dbReference type="InterPro" id="IPR001478">
    <property type="entry name" value="PDZ"/>
</dbReference>
<dbReference type="GO" id="GO:0030163">
    <property type="term" value="P:protein catabolic process"/>
    <property type="evidence" value="ECO:0007669"/>
    <property type="project" value="InterPro"/>
</dbReference>
<dbReference type="PANTHER" id="PTHR10046">
    <property type="entry name" value="ATP DEPENDENT LON PROTEASE FAMILY MEMBER"/>
    <property type="match status" value="1"/>
</dbReference>
<gene>
    <name evidence="5" type="ORF">FB562_0448</name>
</gene>
<name>A0A542YHB1_9MICO</name>
<dbReference type="OrthoDB" id="2356897at2"/>
<proteinExistence type="inferred from homology"/>
<accession>A0A542YHB1</accession>
<dbReference type="RefSeq" id="WP_141879649.1">
    <property type="nucleotide sequence ID" value="NZ_VFOM01000001.1"/>
</dbReference>
<organism evidence="5 6">
    <name type="scientific">Homoserinimonas aerilata</name>
    <dbReference type="NCBI Taxonomy" id="1162970"/>
    <lineage>
        <taxon>Bacteria</taxon>
        <taxon>Bacillati</taxon>
        <taxon>Actinomycetota</taxon>
        <taxon>Actinomycetes</taxon>
        <taxon>Micrococcales</taxon>
        <taxon>Microbacteriaceae</taxon>
        <taxon>Homoserinimonas</taxon>
    </lineage>
</organism>
<evidence type="ECO:0000313" key="5">
    <source>
        <dbReference type="EMBL" id="TQL47391.1"/>
    </source>
</evidence>
<protein>
    <recommendedName>
        <fullName evidence="1">endopeptidase La</fullName>
        <ecNumber evidence="1">3.4.21.53</ecNumber>
    </recommendedName>
</protein>
<dbReference type="EMBL" id="VFOM01000001">
    <property type="protein sequence ID" value="TQL47391.1"/>
    <property type="molecule type" value="Genomic_DNA"/>
</dbReference>
<dbReference type="GO" id="GO:0005524">
    <property type="term" value="F:ATP binding"/>
    <property type="evidence" value="ECO:0007669"/>
    <property type="project" value="InterPro"/>
</dbReference>
<dbReference type="SUPFAM" id="SSF54211">
    <property type="entry name" value="Ribosomal protein S5 domain 2-like"/>
    <property type="match status" value="1"/>
</dbReference>
<dbReference type="GO" id="GO:0004176">
    <property type="term" value="F:ATP-dependent peptidase activity"/>
    <property type="evidence" value="ECO:0007669"/>
    <property type="project" value="UniProtKB-UniRule"/>
</dbReference>
<sequence>MSLFARPAIHDEVPPSRGLRTGWTLLLLALAAVVALSFVPAPYVIQKPGPVFNTLGTVEVDGEEVPLIEADATTYATSGSLDLLTASIVGSRATRPSWLSVVSAWFDPSMAVLPLDEVYPEGTTFQQSEEASRIQMQNSQKDAVAAALLQLGYEVPSTLTVESLTAGSPAEGVVEPGDVIVAMNGIAYADVPALREALDKHGTTSPVTLSVLRGDEQLELEIVPALSAEAVPAPIIGVGISVDYDFPVDVSIQLENVGGPSAGMMFALGIIDTLTPGEATGGEDIAGTGTIDRDGTVGAIGGIRQKLYGALDAGAEWFLAPASNCDEVVGHVPDGLTVFSVSTLEEALDAVEAIGEGDTTGLRGCEIAAR</sequence>
<feature type="domain" description="Lon proteolytic" evidence="4">
    <location>
        <begin position="177"/>
        <end position="354"/>
    </location>
</feature>
<dbReference type="InterPro" id="IPR008269">
    <property type="entry name" value="Lon_proteolytic"/>
</dbReference>
<evidence type="ECO:0000313" key="6">
    <source>
        <dbReference type="Proteomes" id="UP000317998"/>
    </source>
</evidence>
<keyword evidence="1" id="KW-0645">Protease</keyword>
<dbReference type="EC" id="3.4.21.53" evidence="1"/>
<dbReference type="GO" id="GO:0006508">
    <property type="term" value="P:proteolysis"/>
    <property type="evidence" value="ECO:0007669"/>
    <property type="project" value="UniProtKB-KW"/>
</dbReference>
<dbReference type="Gene3D" id="3.30.230.10">
    <property type="match status" value="1"/>
</dbReference>
<dbReference type="Proteomes" id="UP000317998">
    <property type="component" value="Unassembled WGS sequence"/>
</dbReference>
<dbReference type="InterPro" id="IPR036034">
    <property type="entry name" value="PDZ_sf"/>
</dbReference>
<keyword evidence="2" id="KW-1133">Transmembrane helix</keyword>
<dbReference type="Pfam" id="PF13180">
    <property type="entry name" value="PDZ_2"/>
    <property type="match status" value="1"/>
</dbReference>
<keyword evidence="1" id="KW-0378">Hydrolase</keyword>